<dbReference type="AlphaFoldDB" id="A0A518EN14"/>
<dbReference type="RefSeq" id="WP_145194879.1">
    <property type="nucleotide sequence ID" value="NZ_CP036434.1"/>
</dbReference>
<organism evidence="1 2">
    <name type="scientific">Saltatorellus ferox</name>
    <dbReference type="NCBI Taxonomy" id="2528018"/>
    <lineage>
        <taxon>Bacteria</taxon>
        <taxon>Pseudomonadati</taxon>
        <taxon>Planctomycetota</taxon>
        <taxon>Planctomycetia</taxon>
        <taxon>Planctomycetia incertae sedis</taxon>
        <taxon>Saltatorellus</taxon>
    </lineage>
</organism>
<sequence>MTEVEDPMTEVEDDERWEVMRLPEIAVEDFLKADDPLSYQLASTGTAAPSPVIARSTSFDGQDDEAFDAIVQEAARLFRRAESHMNDRLGPGQSVEIDEASWTPSGLPTPVLQAAHCTMSLVSAWDLPGGGWCVLEVHQQDRDRPIELLLHTVPG</sequence>
<protein>
    <submittedName>
        <fullName evidence="1">Uncharacterized protein</fullName>
    </submittedName>
</protein>
<keyword evidence="2" id="KW-1185">Reference proteome</keyword>
<dbReference type="EMBL" id="CP036434">
    <property type="protein sequence ID" value="QDV05476.1"/>
    <property type="molecule type" value="Genomic_DNA"/>
</dbReference>
<reference evidence="1 2" key="1">
    <citation type="submission" date="2019-02" db="EMBL/GenBank/DDBJ databases">
        <title>Deep-cultivation of Planctomycetes and their phenomic and genomic characterization uncovers novel biology.</title>
        <authorList>
            <person name="Wiegand S."/>
            <person name="Jogler M."/>
            <person name="Boedeker C."/>
            <person name="Pinto D."/>
            <person name="Vollmers J."/>
            <person name="Rivas-Marin E."/>
            <person name="Kohn T."/>
            <person name="Peeters S.H."/>
            <person name="Heuer A."/>
            <person name="Rast P."/>
            <person name="Oberbeckmann S."/>
            <person name="Bunk B."/>
            <person name="Jeske O."/>
            <person name="Meyerdierks A."/>
            <person name="Storesund J.E."/>
            <person name="Kallscheuer N."/>
            <person name="Luecker S."/>
            <person name="Lage O.M."/>
            <person name="Pohl T."/>
            <person name="Merkel B.J."/>
            <person name="Hornburger P."/>
            <person name="Mueller R.-W."/>
            <person name="Bruemmer F."/>
            <person name="Labrenz M."/>
            <person name="Spormann A.M."/>
            <person name="Op den Camp H."/>
            <person name="Overmann J."/>
            <person name="Amann R."/>
            <person name="Jetten M.S.M."/>
            <person name="Mascher T."/>
            <person name="Medema M.H."/>
            <person name="Devos D.P."/>
            <person name="Kaster A.-K."/>
            <person name="Ovreas L."/>
            <person name="Rohde M."/>
            <person name="Galperin M.Y."/>
            <person name="Jogler C."/>
        </authorList>
    </citation>
    <scope>NUCLEOTIDE SEQUENCE [LARGE SCALE GENOMIC DNA]</scope>
    <source>
        <strain evidence="1 2">Poly30</strain>
    </source>
</reference>
<evidence type="ECO:0000313" key="1">
    <source>
        <dbReference type="EMBL" id="QDV05476.1"/>
    </source>
</evidence>
<gene>
    <name evidence="1" type="ORF">Poly30_09740</name>
</gene>
<evidence type="ECO:0000313" key="2">
    <source>
        <dbReference type="Proteomes" id="UP000320390"/>
    </source>
</evidence>
<proteinExistence type="predicted"/>
<dbReference type="Proteomes" id="UP000320390">
    <property type="component" value="Chromosome"/>
</dbReference>
<name>A0A518EN14_9BACT</name>
<accession>A0A518EN14</accession>